<dbReference type="PANTHER" id="PTHR12544:SF29">
    <property type="entry name" value="GLUTAMINASE"/>
    <property type="match status" value="1"/>
</dbReference>
<dbReference type="RefSeq" id="XP_073975765.1">
    <property type="nucleotide sequence ID" value="XM_074119664.1"/>
</dbReference>
<name>A0A905R0S7_RHOPR</name>
<dbReference type="InterPro" id="IPR036770">
    <property type="entry name" value="Ankyrin_rpt-contain_sf"/>
</dbReference>
<keyword evidence="8" id="KW-1133">Transmembrane helix</keyword>
<keyword evidence="10" id="KW-1185">Reference proteome</keyword>
<dbReference type="PROSITE" id="PS50088">
    <property type="entry name" value="ANK_REPEAT"/>
    <property type="match status" value="1"/>
</dbReference>
<evidence type="ECO:0000256" key="6">
    <source>
        <dbReference type="PROSITE-ProRule" id="PRU00023"/>
    </source>
</evidence>
<dbReference type="InterPro" id="IPR015868">
    <property type="entry name" value="Glutaminase"/>
</dbReference>
<keyword evidence="8" id="KW-0812">Transmembrane</keyword>
<feature type="repeat" description="ANK" evidence="6">
    <location>
        <begin position="480"/>
        <end position="501"/>
    </location>
</feature>
<feature type="transmembrane region" description="Helical" evidence="8">
    <location>
        <begin position="223"/>
        <end position="242"/>
    </location>
</feature>
<evidence type="ECO:0000256" key="8">
    <source>
        <dbReference type="SAM" id="Phobius"/>
    </source>
</evidence>
<evidence type="ECO:0000256" key="7">
    <source>
        <dbReference type="SAM" id="MobiDB-lite"/>
    </source>
</evidence>
<dbReference type="SUPFAM" id="SSF56601">
    <property type="entry name" value="beta-lactamase/transpeptidase-like"/>
    <property type="match status" value="1"/>
</dbReference>
<dbReference type="Pfam" id="PF04960">
    <property type="entry name" value="Glutaminase"/>
    <property type="match status" value="1"/>
</dbReference>
<evidence type="ECO:0000313" key="10">
    <source>
        <dbReference type="Proteomes" id="UP000015103"/>
    </source>
</evidence>
<dbReference type="SMART" id="SM00248">
    <property type="entry name" value="ANK"/>
    <property type="match status" value="1"/>
</dbReference>
<feature type="region of interest" description="Disordered" evidence="7">
    <location>
        <begin position="1"/>
        <end position="22"/>
    </location>
</feature>
<dbReference type="PANTHER" id="PTHR12544">
    <property type="entry name" value="GLUTAMINASE"/>
    <property type="match status" value="1"/>
</dbReference>
<comment type="catalytic activity">
    <reaction evidence="5">
        <text>L-glutamine + H2O = L-glutamate + NH4(+)</text>
        <dbReference type="Rhea" id="RHEA:15889"/>
        <dbReference type="ChEBI" id="CHEBI:15377"/>
        <dbReference type="ChEBI" id="CHEBI:28938"/>
        <dbReference type="ChEBI" id="CHEBI:29985"/>
        <dbReference type="ChEBI" id="CHEBI:58359"/>
        <dbReference type="EC" id="3.5.1.2"/>
    </reaction>
</comment>
<sequence>MSKKQSRANTSPLSTNKAPPEMSYSTNVSADVAEVYYELKNSKEKLTLGSFIKKLLCEGINIFQDVRVKEVDEKLKAAEKEIKYPVIKLDFFNSLAMVNKDLILRALKKELNIPDFQLYYKMIETIFDVTQFNYSGEVVLLAPQMMADKEKLWALSLCSSDGQRAEFGQSSVPVVMQAINKIFLYGLALELMGSTLIHSYVGVEYVKTDLHDLYLNREGIPHNAFTYAGTLVICALIISVGMKCMDMSQKFEAYLLYMRNLSFKKKMYFNNTMLLYEKNRSQHMKSIAYFLKAHGCIPNDCNVDSLLDFYYQASAIEVTCEELALMGGTLANNGVNPISGKQIYSKENNRCLLSAMKMYGIYNFSEEFSFNVGLPVKSSITGHILLIIPGIVSFAMYSPLVDEQGISKRGKDFCKALSSENNIHPYDPEQFADLTNFYAKESNELCSIACPLFAAAWKGDLPTLAHLLNSGYQICQKDFSQRTILHVAASIGHLDVVKYLITICPNLIEYKDCMGKTAKDDAVLFCHKAVCHLLDEWGTVKHASEAKESLK</sequence>
<keyword evidence="6" id="KW-0040">ANK repeat</keyword>
<keyword evidence="4" id="KW-0378">Hydrolase</keyword>
<dbReference type="GeneID" id="141449830"/>
<feature type="transmembrane region" description="Helical" evidence="8">
    <location>
        <begin position="182"/>
        <end position="203"/>
    </location>
</feature>
<evidence type="ECO:0000256" key="1">
    <source>
        <dbReference type="ARBA" id="ARBA00011076"/>
    </source>
</evidence>
<reference evidence="9" key="1">
    <citation type="submission" date="2022-10" db="UniProtKB">
        <authorList>
            <consortium name="EnsemblMetazoa"/>
        </authorList>
    </citation>
    <scope>IDENTIFICATION</scope>
</reference>
<dbReference type="GO" id="GO:0006543">
    <property type="term" value="P:L-glutamine catabolic process"/>
    <property type="evidence" value="ECO:0007669"/>
    <property type="project" value="TreeGrafter"/>
</dbReference>
<dbReference type="GO" id="GO:0006537">
    <property type="term" value="P:glutamate biosynthetic process"/>
    <property type="evidence" value="ECO:0007669"/>
    <property type="project" value="TreeGrafter"/>
</dbReference>
<dbReference type="InterPro" id="IPR012338">
    <property type="entry name" value="Beta-lactam/transpept-like"/>
</dbReference>
<proteinExistence type="inferred from homology"/>
<dbReference type="AlphaFoldDB" id="A0A905R0S7"/>
<dbReference type="RefSeq" id="XP_073975766.1">
    <property type="nucleotide sequence ID" value="XM_074119665.1"/>
</dbReference>
<dbReference type="Proteomes" id="UP000015103">
    <property type="component" value="Unassembled WGS sequence"/>
</dbReference>
<evidence type="ECO:0000256" key="2">
    <source>
        <dbReference type="ARBA" id="ARBA00011881"/>
    </source>
</evidence>
<dbReference type="Pfam" id="PF12796">
    <property type="entry name" value="Ank_2"/>
    <property type="match status" value="1"/>
</dbReference>
<dbReference type="InterPro" id="IPR002110">
    <property type="entry name" value="Ankyrin_rpt"/>
</dbReference>
<protein>
    <recommendedName>
        <fullName evidence="3">glutaminase</fullName>
        <ecNumber evidence="3">3.5.1.2</ecNumber>
    </recommendedName>
</protein>
<organism evidence="9 10">
    <name type="scientific">Rhodnius prolixus</name>
    <name type="common">Triatomid bug</name>
    <dbReference type="NCBI Taxonomy" id="13249"/>
    <lineage>
        <taxon>Eukaryota</taxon>
        <taxon>Metazoa</taxon>
        <taxon>Ecdysozoa</taxon>
        <taxon>Arthropoda</taxon>
        <taxon>Hexapoda</taxon>
        <taxon>Insecta</taxon>
        <taxon>Pterygota</taxon>
        <taxon>Neoptera</taxon>
        <taxon>Paraneoptera</taxon>
        <taxon>Hemiptera</taxon>
        <taxon>Heteroptera</taxon>
        <taxon>Panheteroptera</taxon>
        <taxon>Cimicomorpha</taxon>
        <taxon>Reduviidae</taxon>
        <taxon>Triatominae</taxon>
        <taxon>Rhodnius</taxon>
    </lineage>
</organism>
<dbReference type="SUPFAM" id="SSF48403">
    <property type="entry name" value="Ankyrin repeat"/>
    <property type="match status" value="1"/>
</dbReference>
<comment type="subunit">
    <text evidence="2">Homotetramer.</text>
</comment>
<evidence type="ECO:0000313" key="9">
    <source>
        <dbReference type="EnsemblMetazoa" id="RPRC017773-PA"/>
    </source>
</evidence>
<dbReference type="EnsemblMetazoa" id="RPRC017773-RA">
    <property type="protein sequence ID" value="RPRC017773-PA"/>
    <property type="gene ID" value="RPRC017773"/>
</dbReference>
<dbReference type="Gene3D" id="3.40.710.10">
    <property type="entry name" value="DD-peptidase/beta-lactamase superfamily"/>
    <property type="match status" value="1"/>
</dbReference>
<comment type="similarity">
    <text evidence="1">Belongs to the glutaminase family.</text>
</comment>
<dbReference type="EC" id="3.5.1.2" evidence="3"/>
<evidence type="ECO:0000256" key="4">
    <source>
        <dbReference type="ARBA" id="ARBA00022801"/>
    </source>
</evidence>
<feature type="compositionally biased region" description="Polar residues" evidence="7">
    <location>
        <begin position="7"/>
        <end position="22"/>
    </location>
</feature>
<evidence type="ECO:0000256" key="3">
    <source>
        <dbReference type="ARBA" id="ARBA00012918"/>
    </source>
</evidence>
<dbReference type="Gene3D" id="1.25.40.20">
    <property type="entry name" value="Ankyrin repeat-containing domain"/>
    <property type="match status" value="1"/>
</dbReference>
<evidence type="ECO:0000256" key="5">
    <source>
        <dbReference type="ARBA" id="ARBA00049534"/>
    </source>
</evidence>
<dbReference type="EMBL" id="ACPB03000737">
    <property type="status" value="NOT_ANNOTATED_CDS"/>
    <property type="molecule type" value="Genomic_DNA"/>
</dbReference>
<dbReference type="GO" id="GO:0004359">
    <property type="term" value="F:glutaminase activity"/>
    <property type="evidence" value="ECO:0007669"/>
    <property type="project" value="UniProtKB-EC"/>
</dbReference>
<accession>A0A905R0S7</accession>
<keyword evidence="8" id="KW-0472">Membrane</keyword>
<dbReference type="PROSITE" id="PS50297">
    <property type="entry name" value="ANK_REP_REGION"/>
    <property type="match status" value="1"/>
</dbReference>